<reference evidence="2 3" key="1">
    <citation type="submission" date="2021-12" db="EMBL/GenBank/DDBJ databases">
        <title>High titer production of polyol ester of fatty acids by Rhodotorula paludigena BS15 towards product separation-free biomass refinery.</title>
        <authorList>
            <person name="Mano J."/>
            <person name="Ono H."/>
            <person name="Tanaka T."/>
            <person name="Naito K."/>
            <person name="Sushida H."/>
            <person name="Ike M."/>
            <person name="Tokuyasu K."/>
            <person name="Kitaoka M."/>
        </authorList>
    </citation>
    <scope>NUCLEOTIDE SEQUENCE [LARGE SCALE GENOMIC DNA]</scope>
    <source>
        <strain evidence="2 3">BS15</strain>
    </source>
</reference>
<feature type="compositionally biased region" description="Polar residues" evidence="1">
    <location>
        <begin position="276"/>
        <end position="287"/>
    </location>
</feature>
<feature type="compositionally biased region" description="Basic residues" evidence="1">
    <location>
        <begin position="323"/>
        <end position="333"/>
    </location>
</feature>
<feature type="region of interest" description="Disordered" evidence="1">
    <location>
        <begin position="155"/>
        <end position="333"/>
    </location>
</feature>
<gene>
    <name evidence="2" type="ORF">Rhopal_006388-T1</name>
</gene>
<dbReference type="AlphaFoldDB" id="A0AAV5GL38"/>
<evidence type="ECO:0000313" key="3">
    <source>
        <dbReference type="Proteomes" id="UP001342314"/>
    </source>
</evidence>
<evidence type="ECO:0000313" key="2">
    <source>
        <dbReference type="EMBL" id="GJN93335.1"/>
    </source>
</evidence>
<feature type="region of interest" description="Disordered" evidence="1">
    <location>
        <begin position="80"/>
        <end position="127"/>
    </location>
</feature>
<organism evidence="2 3">
    <name type="scientific">Rhodotorula paludigena</name>
    <dbReference type="NCBI Taxonomy" id="86838"/>
    <lineage>
        <taxon>Eukaryota</taxon>
        <taxon>Fungi</taxon>
        <taxon>Dikarya</taxon>
        <taxon>Basidiomycota</taxon>
        <taxon>Pucciniomycotina</taxon>
        <taxon>Microbotryomycetes</taxon>
        <taxon>Sporidiobolales</taxon>
        <taxon>Sporidiobolaceae</taxon>
        <taxon>Rhodotorula</taxon>
    </lineage>
</organism>
<protein>
    <submittedName>
        <fullName evidence="2">Uncharacterized protein</fullName>
    </submittedName>
</protein>
<name>A0AAV5GL38_9BASI</name>
<feature type="compositionally biased region" description="Acidic residues" evidence="1">
    <location>
        <begin position="222"/>
        <end position="236"/>
    </location>
</feature>
<proteinExistence type="predicted"/>
<keyword evidence="3" id="KW-1185">Reference proteome</keyword>
<comment type="caution">
    <text evidence="2">The sequence shown here is derived from an EMBL/GenBank/DDBJ whole genome shotgun (WGS) entry which is preliminary data.</text>
</comment>
<feature type="compositionally biased region" description="Low complexity" evidence="1">
    <location>
        <begin position="155"/>
        <end position="173"/>
    </location>
</feature>
<sequence length="612" mass="65347">MFLVLRCFRNMHAPSADERAARLLIAQLDSAVHTAMASAYNIVPLDGLSPAKPAFPSGSIGAVTPLGSGSADFYRRTASTQVPTPGLEDEDRDFSREFSLPAPGPAPRDKGKQRAYSPRVSETPQAALGQIAEMPLGENGYMADDGNGGDAWRQRSVTVAAADRSRSRAPSLAPREKEEDDEVDKPTQSGSSLSPSPSPAITIATGRPKRKSTVTTYAPELGSDDDENDGDGDGEESGFGGSEYGGSDDAMDAAGGGGSGSGLNDPMGVNDLVDRLSTSTRNATPGPSGQGRLPANDTPSAAPGKRRAASPAANSVAGGKRANLGKKPAKRASLKRPDALGNVCSAMVLPAIMTSLPTSFAASASPPSDFDINNRDLLFSRQKPGHLGTANAQVVIDGTSKSDGYSAFKNQLFLTADMNVCSLNGENFAPGQPVALIGRQQKVDLARQSVSNLTALKQTTGTNLFVRIDPTKIWTYMGWYCVDHEGAEPLPVGPGCLDKMHPELRRIFCAHVKYQQSRPNPLVGSASVKARKAQTRALNAYENDQKRMQELLDSWGFNSRTPDEALREINDPLRVGRPIVMRYLVFRCTSFRDDCFAEWARSRDAEPLFRSV</sequence>
<evidence type="ECO:0000256" key="1">
    <source>
        <dbReference type="SAM" id="MobiDB-lite"/>
    </source>
</evidence>
<dbReference type="Proteomes" id="UP001342314">
    <property type="component" value="Unassembled WGS sequence"/>
</dbReference>
<dbReference type="EMBL" id="BQKY01000013">
    <property type="protein sequence ID" value="GJN93335.1"/>
    <property type="molecule type" value="Genomic_DNA"/>
</dbReference>
<accession>A0AAV5GL38</accession>